<dbReference type="EnsemblPlants" id="MELO3C029000.2.1">
    <property type="protein sequence ID" value="MELO3C029000.2.1"/>
    <property type="gene ID" value="MELO3C029000.2"/>
</dbReference>
<evidence type="ECO:0000313" key="1">
    <source>
        <dbReference type="EnsemblPlants" id="MELO3C029000.2.1"/>
    </source>
</evidence>
<dbReference type="AlphaFoldDB" id="A0A9I9E5B8"/>
<proteinExistence type="predicted"/>
<name>A0A9I9E5B8_CUCME</name>
<reference evidence="1" key="1">
    <citation type="submission" date="2023-03" db="UniProtKB">
        <authorList>
            <consortium name="EnsemblPlants"/>
        </authorList>
    </citation>
    <scope>IDENTIFICATION</scope>
</reference>
<sequence length="93" mass="10647">MAIILKSYLKLTNWAPPSRCSLYNRHSFFRAQESDNHARHFISNSSLDIGILDSGNDDVSQFATFGFFCTFLHLFVTRVTFTERVVSSPRTNP</sequence>
<dbReference type="Gramene" id="MELO3C029000.2.1">
    <property type="protein sequence ID" value="MELO3C029000.2.1"/>
    <property type="gene ID" value="MELO3C029000.2"/>
</dbReference>
<organism evidence="1">
    <name type="scientific">Cucumis melo</name>
    <name type="common">Muskmelon</name>
    <dbReference type="NCBI Taxonomy" id="3656"/>
    <lineage>
        <taxon>Eukaryota</taxon>
        <taxon>Viridiplantae</taxon>
        <taxon>Streptophyta</taxon>
        <taxon>Embryophyta</taxon>
        <taxon>Tracheophyta</taxon>
        <taxon>Spermatophyta</taxon>
        <taxon>Magnoliopsida</taxon>
        <taxon>eudicotyledons</taxon>
        <taxon>Gunneridae</taxon>
        <taxon>Pentapetalae</taxon>
        <taxon>rosids</taxon>
        <taxon>fabids</taxon>
        <taxon>Cucurbitales</taxon>
        <taxon>Cucurbitaceae</taxon>
        <taxon>Benincaseae</taxon>
        <taxon>Cucumis</taxon>
    </lineage>
</organism>
<accession>A0A9I9E5B8</accession>
<protein>
    <submittedName>
        <fullName evidence="1">Uncharacterized protein</fullName>
    </submittedName>
</protein>